<dbReference type="InterPro" id="IPR022664">
    <property type="entry name" value="DapB_N_CS"/>
</dbReference>
<organism evidence="16 17">
    <name type="scientific">Halothermothrix orenii (strain H 168 / OCM 544 / DSM 9562)</name>
    <dbReference type="NCBI Taxonomy" id="373903"/>
    <lineage>
        <taxon>Bacteria</taxon>
        <taxon>Bacillati</taxon>
        <taxon>Bacillota</taxon>
        <taxon>Clostridia</taxon>
        <taxon>Halanaerobiales</taxon>
        <taxon>Halothermotrichaceae</taxon>
        <taxon>Halothermothrix</taxon>
    </lineage>
</organism>
<dbReference type="PANTHER" id="PTHR20836">
    <property type="entry name" value="DIHYDRODIPICOLINATE REDUCTASE"/>
    <property type="match status" value="1"/>
</dbReference>
<dbReference type="GO" id="GO:0009089">
    <property type="term" value="P:lysine biosynthetic process via diaminopimelate"/>
    <property type="evidence" value="ECO:0007669"/>
    <property type="project" value="UniProtKB-UniRule"/>
</dbReference>
<dbReference type="InterPro" id="IPR036291">
    <property type="entry name" value="NAD(P)-bd_dom_sf"/>
</dbReference>
<feature type="domain" description="Dihydrodipicolinate reductase N-terminal" evidence="14">
    <location>
        <begin position="3"/>
        <end position="126"/>
    </location>
</feature>
<dbReference type="PIRSF" id="PIRSF000161">
    <property type="entry name" value="DHPR"/>
    <property type="match status" value="1"/>
</dbReference>
<feature type="binding site" evidence="13">
    <location>
        <position position="154"/>
    </location>
    <ligand>
        <name>(S)-2,3,4,5-tetrahydrodipicolinate</name>
        <dbReference type="ChEBI" id="CHEBI:16845"/>
    </ligand>
</feature>
<feature type="active site" description="Proton donor/acceptor" evidence="13">
    <location>
        <position position="153"/>
    </location>
</feature>
<dbReference type="GO" id="GO:0051287">
    <property type="term" value="F:NAD binding"/>
    <property type="evidence" value="ECO:0007669"/>
    <property type="project" value="UniProtKB-UniRule"/>
</dbReference>
<comment type="function">
    <text evidence="13">Catalyzes the conversion of 4-hydroxy-tetrahydrodipicolinate (HTPA) to tetrahydrodipicolinate.</text>
</comment>
<dbReference type="UniPathway" id="UPA00034">
    <property type="reaction ID" value="UER00018"/>
</dbReference>
<reference evidence="16 17" key="1">
    <citation type="journal article" date="2009" name="PLoS ONE">
        <title>Genome analysis of the anaerobic thermohalophilic bacterium Halothermothrix orenii.</title>
        <authorList>
            <person name="Mavromatis K."/>
            <person name="Ivanova N."/>
            <person name="Anderson I."/>
            <person name="Lykidis A."/>
            <person name="Hooper S.D."/>
            <person name="Sun H."/>
            <person name="Kunin V."/>
            <person name="Lapidus A."/>
            <person name="Hugenholtz P."/>
            <person name="Patel B."/>
            <person name="Kyrpides N.C."/>
        </authorList>
    </citation>
    <scope>NUCLEOTIDE SEQUENCE [LARGE SCALE GENOMIC DNA]</scope>
    <source>
        <strain evidence="17">H 168 / OCM 544 / DSM 9562</strain>
    </source>
</reference>
<dbReference type="Gene3D" id="3.30.360.10">
    <property type="entry name" value="Dihydrodipicolinate Reductase, domain 2"/>
    <property type="match status" value="1"/>
</dbReference>
<dbReference type="Proteomes" id="UP000000719">
    <property type="component" value="Chromosome"/>
</dbReference>
<proteinExistence type="inferred from homology"/>
<evidence type="ECO:0000256" key="6">
    <source>
        <dbReference type="ARBA" id="ARBA00023002"/>
    </source>
</evidence>
<keyword evidence="17" id="KW-1185">Reference proteome</keyword>
<dbReference type="AlphaFoldDB" id="B8CWF1"/>
<evidence type="ECO:0000256" key="12">
    <source>
        <dbReference type="ARBA" id="ARBA00049396"/>
    </source>
</evidence>
<dbReference type="HAMAP" id="MF_00102">
    <property type="entry name" value="DapB"/>
    <property type="match status" value="1"/>
</dbReference>
<evidence type="ECO:0000256" key="3">
    <source>
        <dbReference type="ARBA" id="ARBA00022605"/>
    </source>
</evidence>
<feature type="active site" description="Proton donor" evidence="13">
    <location>
        <position position="157"/>
    </location>
</feature>
<dbReference type="STRING" id="373903.Hore_08640"/>
<dbReference type="Gene3D" id="3.40.50.720">
    <property type="entry name" value="NAD(P)-binding Rossmann-like Domain"/>
    <property type="match status" value="1"/>
</dbReference>
<accession>B8CWF1</accession>
<comment type="subunit">
    <text evidence="13">Homotetramer.</text>
</comment>
<dbReference type="SUPFAM" id="SSF55347">
    <property type="entry name" value="Glyceraldehyde-3-phosphate dehydrogenase-like, C-terminal domain"/>
    <property type="match status" value="1"/>
</dbReference>
<gene>
    <name evidence="13" type="primary">dapB</name>
    <name evidence="16" type="ordered locus">Hore_08640</name>
</gene>
<evidence type="ECO:0000256" key="4">
    <source>
        <dbReference type="ARBA" id="ARBA00022857"/>
    </source>
</evidence>
<feature type="binding site" evidence="13">
    <location>
        <begin position="123"/>
        <end position="126"/>
    </location>
    <ligand>
        <name>NAD(+)</name>
        <dbReference type="ChEBI" id="CHEBI:57540"/>
    </ligand>
</feature>
<evidence type="ECO:0000313" key="16">
    <source>
        <dbReference type="EMBL" id="ACL69620.1"/>
    </source>
</evidence>
<dbReference type="GO" id="GO:0050661">
    <property type="term" value="F:NADP binding"/>
    <property type="evidence" value="ECO:0007669"/>
    <property type="project" value="UniProtKB-UniRule"/>
</dbReference>
<evidence type="ECO:0000256" key="5">
    <source>
        <dbReference type="ARBA" id="ARBA00022915"/>
    </source>
</evidence>
<keyword evidence="6 13" id="KW-0560">Oxidoreductase</keyword>
<dbReference type="CDD" id="cd02274">
    <property type="entry name" value="DHDPR_N"/>
    <property type="match status" value="1"/>
</dbReference>
<keyword evidence="3 13" id="KW-0028">Amino-acid biosynthesis</keyword>
<dbReference type="Pfam" id="PF05173">
    <property type="entry name" value="DapB_C"/>
    <property type="match status" value="1"/>
</dbReference>
<dbReference type="GO" id="GO:0016726">
    <property type="term" value="F:oxidoreductase activity, acting on CH or CH2 groups, NAD or NADP as acceptor"/>
    <property type="evidence" value="ECO:0007669"/>
    <property type="project" value="UniProtKB-UniRule"/>
</dbReference>
<dbReference type="PANTHER" id="PTHR20836:SF0">
    <property type="entry name" value="4-HYDROXY-TETRAHYDRODIPICOLINATE REDUCTASE 1, CHLOROPLASTIC-RELATED"/>
    <property type="match status" value="1"/>
</dbReference>
<comment type="subcellular location">
    <subcellularLocation>
        <location evidence="13">Cytoplasm</location>
    </subcellularLocation>
</comment>
<dbReference type="GO" id="GO:0008839">
    <property type="term" value="F:4-hydroxy-tetrahydrodipicolinate reductase"/>
    <property type="evidence" value="ECO:0007669"/>
    <property type="project" value="UniProtKB-UniRule"/>
</dbReference>
<comment type="pathway">
    <text evidence="9 13">Amino-acid biosynthesis; L-lysine biosynthesis via DAP pathway; (S)-tetrahydrodipicolinate from L-aspartate: step 4/4.</text>
</comment>
<dbReference type="InterPro" id="IPR023940">
    <property type="entry name" value="DHDPR_bac"/>
</dbReference>
<dbReference type="NCBIfam" id="TIGR00036">
    <property type="entry name" value="dapB"/>
    <property type="match status" value="1"/>
</dbReference>
<evidence type="ECO:0000256" key="13">
    <source>
        <dbReference type="HAMAP-Rule" id="MF_00102"/>
    </source>
</evidence>
<feature type="binding site" evidence="13">
    <location>
        <position position="51"/>
    </location>
    <ligand>
        <name>NAD(+)</name>
        <dbReference type="ChEBI" id="CHEBI:57540"/>
    </ligand>
</feature>
<feature type="binding site" evidence="13">
    <location>
        <begin position="163"/>
        <end position="164"/>
    </location>
    <ligand>
        <name>(S)-2,3,4,5-tetrahydrodipicolinate</name>
        <dbReference type="ChEBI" id="CHEBI:16845"/>
    </ligand>
</feature>
<sequence length="263" mass="28802">MKRVLVNGAMGKMGQEVVKTVVEETEDLLVGACDMKGIGENIMDLLGLKGDRVTIYGDLTEAIQKTNPDVIIDFTIPEVVMNNIKTGLSHKVHMIVGTTGITEVDLKEIKDLAEANNVNALIVPNFAIGAVLMMEFSREAARYFKDVEIIELHHNQKIDAPSGTSIKTAELINRNMNNCENNGINEIERIKGARGGNKNGVNIHSVRLPGLVAHQEVIFGGEGQTLTIRHDSYSRKSFMPGVKLALKKITDINGLVYGLEKIL</sequence>
<dbReference type="EC" id="1.17.1.8" evidence="10 13"/>
<feature type="binding site" evidence="13">
    <location>
        <position position="52"/>
    </location>
    <ligand>
        <name>NADP(+)</name>
        <dbReference type="ChEBI" id="CHEBI:58349"/>
    </ligand>
</feature>
<dbReference type="eggNOG" id="COG0289">
    <property type="taxonomic scope" value="Bacteria"/>
</dbReference>
<protein>
    <recommendedName>
        <fullName evidence="10 13">4-hydroxy-tetrahydrodipicolinate reductase</fullName>
        <shortName evidence="13">HTPA reductase</shortName>
        <ecNumber evidence="10 13">1.17.1.8</ecNumber>
    </recommendedName>
</protein>
<dbReference type="InterPro" id="IPR000846">
    <property type="entry name" value="DapB_N"/>
</dbReference>
<evidence type="ECO:0000256" key="10">
    <source>
        <dbReference type="ARBA" id="ARBA00038983"/>
    </source>
</evidence>
<evidence type="ECO:0000256" key="9">
    <source>
        <dbReference type="ARBA" id="ARBA00037922"/>
    </source>
</evidence>
<evidence type="ECO:0000256" key="8">
    <source>
        <dbReference type="ARBA" id="ARBA00023154"/>
    </source>
</evidence>
<dbReference type="SUPFAM" id="SSF51735">
    <property type="entry name" value="NAD(P)-binding Rossmann-fold domains"/>
    <property type="match status" value="1"/>
</dbReference>
<evidence type="ECO:0000313" key="17">
    <source>
        <dbReference type="Proteomes" id="UP000000719"/>
    </source>
</evidence>
<dbReference type="PROSITE" id="PS01298">
    <property type="entry name" value="DAPB"/>
    <property type="match status" value="1"/>
</dbReference>
<dbReference type="RefSeq" id="WP_012635807.1">
    <property type="nucleotide sequence ID" value="NC_011899.1"/>
</dbReference>
<comment type="caution">
    <text evidence="13">Was originally thought to be a dihydrodipicolinate reductase (DHDPR), catalyzing the conversion of dihydrodipicolinate to tetrahydrodipicolinate. However, it was shown in E.coli that the substrate of the enzymatic reaction is not dihydrodipicolinate (DHDP) but in fact (2S,4S)-4-hydroxy-2,3,4,5-tetrahydrodipicolinic acid (HTPA), the product released by the DapA-catalyzed reaction.</text>
</comment>
<evidence type="ECO:0000256" key="7">
    <source>
        <dbReference type="ARBA" id="ARBA00023027"/>
    </source>
</evidence>
<evidence type="ECO:0000256" key="11">
    <source>
        <dbReference type="ARBA" id="ARBA00049080"/>
    </source>
</evidence>
<dbReference type="HOGENOM" id="CLU_047479_0_1_9"/>
<keyword evidence="2 13" id="KW-0963">Cytoplasm</keyword>
<keyword evidence="4 13" id="KW-0521">NADP</keyword>
<comment type="catalytic activity">
    <reaction evidence="11 13">
        <text>(S)-2,3,4,5-tetrahydrodipicolinate + NADP(+) + H2O = (2S,4S)-4-hydroxy-2,3,4,5-tetrahydrodipicolinate + NADPH + H(+)</text>
        <dbReference type="Rhea" id="RHEA:35331"/>
        <dbReference type="ChEBI" id="CHEBI:15377"/>
        <dbReference type="ChEBI" id="CHEBI:15378"/>
        <dbReference type="ChEBI" id="CHEBI:16845"/>
        <dbReference type="ChEBI" id="CHEBI:57783"/>
        <dbReference type="ChEBI" id="CHEBI:58349"/>
        <dbReference type="ChEBI" id="CHEBI:67139"/>
        <dbReference type="EC" id="1.17.1.8"/>
    </reaction>
</comment>
<dbReference type="FunFam" id="3.30.360.10:FF:000009">
    <property type="entry name" value="4-hydroxy-tetrahydrodipicolinate reductase"/>
    <property type="match status" value="1"/>
</dbReference>
<keyword evidence="8 13" id="KW-0457">Lysine biosynthesis</keyword>
<feature type="domain" description="Dihydrodipicolinate reductase C-terminal" evidence="15">
    <location>
        <begin position="129"/>
        <end position="263"/>
    </location>
</feature>
<evidence type="ECO:0000259" key="14">
    <source>
        <dbReference type="Pfam" id="PF01113"/>
    </source>
</evidence>
<comment type="catalytic activity">
    <reaction evidence="12 13">
        <text>(S)-2,3,4,5-tetrahydrodipicolinate + NAD(+) + H2O = (2S,4S)-4-hydroxy-2,3,4,5-tetrahydrodipicolinate + NADH + H(+)</text>
        <dbReference type="Rhea" id="RHEA:35323"/>
        <dbReference type="ChEBI" id="CHEBI:15377"/>
        <dbReference type="ChEBI" id="CHEBI:15378"/>
        <dbReference type="ChEBI" id="CHEBI:16845"/>
        <dbReference type="ChEBI" id="CHEBI:57540"/>
        <dbReference type="ChEBI" id="CHEBI:57945"/>
        <dbReference type="ChEBI" id="CHEBI:67139"/>
        <dbReference type="EC" id="1.17.1.8"/>
    </reaction>
</comment>
<evidence type="ECO:0000256" key="1">
    <source>
        <dbReference type="ARBA" id="ARBA00006642"/>
    </source>
</evidence>
<dbReference type="GO" id="GO:0019877">
    <property type="term" value="P:diaminopimelate biosynthetic process"/>
    <property type="evidence" value="ECO:0007669"/>
    <property type="project" value="UniProtKB-UniRule"/>
</dbReference>
<feature type="binding site" evidence="13">
    <location>
        <begin position="97"/>
        <end position="99"/>
    </location>
    <ligand>
        <name>NAD(+)</name>
        <dbReference type="ChEBI" id="CHEBI:57540"/>
    </ligand>
</feature>
<dbReference type="GO" id="GO:0005829">
    <property type="term" value="C:cytosol"/>
    <property type="evidence" value="ECO:0007669"/>
    <property type="project" value="TreeGrafter"/>
</dbReference>
<evidence type="ECO:0000259" key="15">
    <source>
        <dbReference type="Pfam" id="PF05173"/>
    </source>
</evidence>
<feature type="binding site" evidence="13">
    <location>
        <begin position="8"/>
        <end position="13"/>
    </location>
    <ligand>
        <name>NAD(+)</name>
        <dbReference type="ChEBI" id="CHEBI:57540"/>
    </ligand>
</feature>
<dbReference type="KEGG" id="hor:Hore_08640"/>
<comment type="similarity">
    <text evidence="1 13">Belongs to the DapB family.</text>
</comment>
<keyword evidence="5 13" id="KW-0220">Diaminopimelate biosynthesis</keyword>
<dbReference type="EMBL" id="CP001098">
    <property type="protein sequence ID" value="ACL69620.1"/>
    <property type="molecule type" value="Genomic_DNA"/>
</dbReference>
<keyword evidence="7 13" id="KW-0520">NAD</keyword>
<evidence type="ECO:0000256" key="2">
    <source>
        <dbReference type="ARBA" id="ARBA00022490"/>
    </source>
</evidence>
<dbReference type="InterPro" id="IPR022663">
    <property type="entry name" value="DapB_C"/>
</dbReference>
<dbReference type="Pfam" id="PF01113">
    <property type="entry name" value="DapB_N"/>
    <property type="match status" value="1"/>
</dbReference>
<name>B8CWF1_HALOH</name>